<dbReference type="PANTHER" id="PTHR46363:SF1">
    <property type="entry name" value="DEOXYRIBONUCLEASE TATDN2-RELATED"/>
    <property type="match status" value="1"/>
</dbReference>
<dbReference type="SUPFAM" id="SSF51556">
    <property type="entry name" value="Metallo-dependent hydrolases"/>
    <property type="match status" value="1"/>
</dbReference>
<name>A0A284RT03_ARMOS</name>
<dbReference type="InterPro" id="IPR018228">
    <property type="entry name" value="DNase_TatD-rel_CS"/>
</dbReference>
<accession>A0A284RT03</accession>
<dbReference type="AlphaFoldDB" id="A0A284RT03"/>
<dbReference type="PROSITE" id="PS01090">
    <property type="entry name" value="TATD_2"/>
    <property type="match status" value="1"/>
</dbReference>
<gene>
    <name evidence="2" type="ORF">ARMOST_15281</name>
</gene>
<dbReference type="PANTHER" id="PTHR46363">
    <property type="entry name" value="DEOXYRIBONUCLEASE TATDN2-RELATED"/>
    <property type="match status" value="1"/>
</dbReference>
<evidence type="ECO:0000313" key="2">
    <source>
        <dbReference type="EMBL" id="SJL11870.1"/>
    </source>
</evidence>
<evidence type="ECO:0000313" key="3">
    <source>
        <dbReference type="Proteomes" id="UP000219338"/>
    </source>
</evidence>
<dbReference type="InterPro" id="IPR001130">
    <property type="entry name" value="TatD-like"/>
</dbReference>
<dbReference type="OrthoDB" id="6079689at2759"/>
<dbReference type="Gene3D" id="3.20.20.140">
    <property type="entry name" value="Metal-dependent hydrolases"/>
    <property type="match status" value="1"/>
</dbReference>
<dbReference type="Proteomes" id="UP000219338">
    <property type="component" value="Unassembled WGS sequence"/>
</dbReference>
<protein>
    <recommendedName>
        <fullName evidence="4">Metallo-dependent hydrolase</fullName>
    </recommendedName>
</protein>
<dbReference type="InterPro" id="IPR008949">
    <property type="entry name" value="Isoprenoid_synthase_dom_sf"/>
</dbReference>
<dbReference type="GO" id="GO:0016788">
    <property type="term" value="F:hydrolase activity, acting on ester bonds"/>
    <property type="evidence" value="ECO:0007669"/>
    <property type="project" value="InterPro"/>
</dbReference>
<dbReference type="SUPFAM" id="SSF48576">
    <property type="entry name" value="Terpenoid synthases"/>
    <property type="match status" value="1"/>
</dbReference>
<dbReference type="InterPro" id="IPR032466">
    <property type="entry name" value="Metal_Hydrolase"/>
</dbReference>
<dbReference type="CDD" id="cd01310">
    <property type="entry name" value="TatD_DNAse"/>
    <property type="match status" value="1"/>
</dbReference>
<proteinExistence type="predicted"/>
<evidence type="ECO:0000256" key="1">
    <source>
        <dbReference type="ARBA" id="ARBA00022801"/>
    </source>
</evidence>
<dbReference type="EMBL" id="FUEG01000015">
    <property type="protein sequence ID" value="SJL11870.1"/>
    <property type="molecule type" value="Genomic_DNA"/>
</dbReference>
<keyword evidence="3" id="KW-1185">Reference proteome</keyword>
<dbReference type="Pfam" id="PF01026">
    <property type="entry name" value="TatD_DNase"/>
    <property type="match status" value="1"/>
</dbReference>
<keyword evidence="1" id="KW-0378">Hydrolase</keyword>
<reference evidence="3" key="1">
    <citation type="journal article" date="2017" name="Nat. Ecol. Evol.">
        <title>Genome expansion and lineage-specific genetic innovations in the forest pathogenic fungi Armillaria.</title>
        <authorList>
            <person name="Sipos G."/>
            <person name="Prasanna A.N."/>
            <person name="Walter M.C."/>
            <person name="O'Connor E."/>
            <person name="Balint B."/>
            <person name="Krizsan K."/>
            <person name="Kiss B."/>
            <person name="Hess J."/>
            <person name="Varga T."/>
            <person name="Slot J."/>
            <person name="Riley R."/>
            <person name="Boka B."/>
            <person name="Rigling D."/>
            <person name="Barry K."/>
            <person name="Lee J."/>
            <person name="Mihaltcheva S."/>
            <person name="LaButti K."/>
            <person name="Lipzen A."/>
            <person name="Waldron R."/>
            <person name="Moloney N.M."/>
            <person name="Sperisen C."/>
            <person name="Kredics L."/>
            <person name="Vagvoelgyi C."/>
            <person name="Patrignani A."/>
            <person name="Fitzpatrick D."/>
            <person name="Nagy I."/>
            <person name="Doyle S."/>
            <person name="Anderson J.B."/>
            <person name="Grigoriev I.V."/>
            <person name="Gueldener U."/>
            <person name="Muensterkoetter M."/>
            <person name="Nagy L.G."/>
        </authorList>
    </citation>
    <scope>NUCLEOTIDE SEQUENCE [LARGE SCALE GENOMIC DNA]</scope>
    <source>
        <strain evidence="3">C18/9</strain>
    </source>
</reference>
<evidence type="ECO:0008006" key="4">
    <source>
        <dbReference type="Google" id="ProtNLM"/>
    </source>
</evidence>
<sequence>MKVSSRTKCAINGRETQSWASYFGSLGGHLLAFDVSDILRDFLHHFDTTDMPSVSDTTLQDLCFSEAGRRGYSIDVLSPRLVFGVHIVASAYHFVENNNTKVFIAFVTMFLAYLDDAYPDEPDILIGVAKFTELFGSSEHHPNKVLNDFSDLLNETYSHFGEVAADFIVHACLTFVTTRVLEVQGSTEEPVHKDEEYVLYLRGMSGIPEAFAIFIIFPRKLPYHVYVQALPFIRQHINFTNDVLSFYKEEYAGETGNLISLLAEARVSDGNFHFRSMLRLASCHRVHLRFFATTSIAMGKNNKKKSSRPPHDLMTSAFPQHASTSKSTIIDTHTHLLSTFALYRSKYPEGKYETAFDFVEGVYAGKGVETIVDVWCEPEVFMRGTWKELADGKWEGIQYRFVIGVHPHEAKSYTPAVESEILTALSHQSCVGLGEIGLDYHYTLSPPDVQQRVFAQQLRIAVDRGIPITVHTREAEEDTERIMKEIVPKDHRVHIHCFTDTASFGLRLLEYFPNLHIGVTGVVCYATNLNTAELLKQMSATDNKRILLETDAPYMVPANVYDALEPKQSRLPFSHSLMIPWTAEFVAGVMGEGWDTERVLDLAREGVKRPSHVDLSMTLASTSLKRKRWLEVLDGYRFCCWTTSYILSQLERNTGHECHSFLILEGRLEEAPSRGCSSNWFNLSPVLGVLIVAPSYRFLENTDVKVHIAVVVVYLDEIDVPTNQAY</sequence>
<dbReference type="Gene3D" id="1.10.600.10">
    <property type="entry name" value="Farnesyl Diphosphate Synthase"/>
    <property type="match status" value="1"/>
</dbReference>
<organism evidence="2 3">
    <name type="scientific">Armillaria ostoyae</name>
    <name type="common">Armillaria root rot fungus</name>
    <dbReference type="NCBI Taxonomy" id="47428"/>
    <lineage>
        <taxon>Eukaryota</taxon>
        <taxon>Fungi</taxon>
        <taxon>Dikarya</taxon>
        <taxon>Basidiomycota</taxon>
        <taxon>Agaricomycotina</taxon>
        <taxon>Agaricomycetes</taxon>
        <taxon>Agaricomycetidae</taxon>
        <taxon>Agaricales</taxon>
        <taxon>Marasmiineae</taxon>
        <taxon>Physalacriaceae</taxon>
        <taxon>Armillaria</taxon>
    </lineage>
</organism>